<name>A0ABS3UWZ2_9ACTN</name>
<sequence length="378" mass="41216">MTSLAVLPDIGEMHHASHAALLDDEDVPADPPDHGLDAIIVPTASKTGALRHAVQVGQEIDCPVVALCSRDASAVQAWWIAQHEGAALMAVDVDRTLAGKLPSFATDHQLRAGGFAGASDLSLKRNLGLVLARGSSWRRVLFLDDDIHIDEPKRLHHIAGLADRYRAVGLANHGFADNSVVCHAYRAVGGAQDTFIGGGAMIVDTARTKSFFPNIYNEDWLFLLGDGVPFTAARAGTMWQRTYDPFANPARAVAEELGDTLAEGLFWLLDSGQGIDEAGRTGFWGDVLYRRRKFIDSLIGKMTGPDHDRMRPSLLAARGRSADITSGLCHDFVDLWSADLQRWRKYLNRVSACDGPEKFLHDIGMSHHALFSQAFTAR</sequence>
<keyword evidence="2" id="KW-1185">Reference proteome</keyword>
<dbReference type="Proteomes" id="UP000679690">
    <property type="component" value="Unassembled WGS sequence"/>
</dbReference>
<evidence type="ECO:0000313" key="1">
    <source>
        <dbReference type="EMBL" id="MBO3743100.1"/>
    </source>
</evidence>
<dbReference type="RefSeq" id="WP_208472253.1">
    <property type="nucleotide sequence ID" value="NZ_JAGFNS010000034.1"/>
</dbReference>
<proteinExistence type="predicted"/>
<accession>A0ABS3UWZ2</accession>
<organism evidence="1 2">
    <name type="scientific">Actinoplanes flavus</name>
    <dbReference type="NCBI Taxonomy" id="2820290"/>
    <lineage>
        <taxon>Bacteria</taxon>
        <taxon>Bacillati</taxon>
        <taxon>Actinomycetota</taxon>
        <taxon>Actinomycetes</taxon>
        <taxon>Micromonosporales</taxon>
        <taxon>Micromonosporaceae</taxon>
        <taxon>Actinoplanes</taxon>
    </lineage>
</organism>
<evidence type="ECO:0000313" key="2">
    <source>
        <dbReference type="Proteomes" id="UP000679690"/>
    </source>
</evidence>
<comment type="caution">
    <text evidence="1">The sequence shown here is derived from an EMBL/GenBank/DDBJ whole genome shotgun (WGS) entry which is preliminary data.</text>
</comment>
<dbReference type="EMBL" id="JAGFNS010000034">
    <property type="protein sequence ID" value="MBO3743100.1"/>
    <property type="molecule type" value="Genomic_DNA"/>
</dbReference>
<protein>
    <recommendedName>
        <fullName evidence="3">Glycosyltransferase like family 2</fullName>
    </recommendedName>
</protein>
<reference evidence="1 2" key="1">
    <citation type="submission" date="2021-03" db="EMBL/GenBank/DDBJ databases">
        <title>Actinoplanes flavus sp. nov., a novel actinomycete isolated from Coconut Palm rhizosphere soil.</title>
        <authorList>
            <person name="Luo X."/>
        </authorList>
    </citation>
    <scope>NUCLEOTIDE SEQUENCE [LARGE SCALE GENOMIC DNA]</scope>
    <source>
        <strain evidence="1 2">NEAU-H7</strain>
    </source>
</reference>
<evidence type="ECO:0008006" key="3">
    <source>
        <dbReference type="Google" id="ProtNLM"/>
    </source>
</evidence>
<gene>
    <name evidence="1" type="ORF">J5X75_36945</name>
</gene>